<name>A0A0J9E3R3_9RHOB</name>
<keyword evidence="4" id="KW-1185">Reference proteome</keyword>
<gene>
    <name evidence="3" type="ORF">AIOL_001433</name>
</gene>
<dbReference type="InterPro" id="IPR010791">
    <property type="entry name" value="AttH_dom"/>
</dbReference>
<comment type="caution">
    <text evidence="3">The sequence shown here is derived from an EMBL/GenBank/DDBJ whole genome shotgun (WGS) entry which is preliminary data.</text>
</comment>
<dbReference type="Pfam" id="PF17186">
    <property type="entry name" value="Lipocalin_9"/>
    <property type="match status" value="1"/>
</dbReference>
<reference evidence="3 4" key="1">
    <citation type="submission" date="2015-06" db="EMBL/GenBank/DDBJ databases">
        <title>Draft genome sequence of an Alphaproteobacteria species associated to the Mediterranean sponge Oscarella lobularis.</title>
        <authorList>
            <person name="Jourda C."/>
            <person name="Santini S."/>
            <person name="Claverie J.-M."/>
        </authorList>
    </citation>
    <scope>NUCLEOTIDE SEQUENCE [LARGE SCALE GENOMIC DNA]</scope>
    <source>
        <strain evidence="3">IGS</strain>
    </source>
</reference>
<dbReference type="STRING" id="1675527.AIOL_001433"/>
<organism evidence="3 4">
    <name type="scientific">Candidatus Rhodobacter oscarellae</name>
    <dbReference type="NCBI Taxonomy" id="1675527"/>
    <lineage>
        <taxon>Bacteria</taxon>
        <taxon>Pseudomonadati</taxon>
        <taxon>Pseudomonadota</taxon>
        <taxon>Alphaproteobacteria</taxon>
        <taxon>Rhodobacterales</taxon>
        <taxon>Rhodobacter group</taxon>
        <taxon>Rhodobacter</taxon>
    </lineage>
</organism>
<dbReference type="PANTHER" id="PTHR38591">
    <property type="entry name" value="HYDROLASE"/>
    <property type="match status" value="1"/>
</dbReference>
<dbReference type="EMBL" id="LFTY01000002">
    <property type="protein sequence ID" value="KMW56479.1"/>
    <property type="molecule type" value="Genomic_DNA"/>
</dbReference>
<protein>
    <submittedName>
        <fullName evidence="3">AttH component of AttEFGH ABC transport system</fullName>
    </submittedName>
</protein>
<keyword evidence="1" id="KW-0732">Signal</keyword>
<dbReference type="Proteomes" id="UP000037178">
    <property type="component" value="Unassembled WGS sequence"/>
</dbReference>
<evidence type="ECO:0000259" key="2">
    <source>
        <dbReference type="Pfam" id="PF07143"/>
    </source>
</evidence>
<dbReference type="SUPFAM" id="SSF159245">
    <property type="entry name" value="AttH-like"/>
    <property type="match status" value="1"/>
</dbReference>
<dbReference type="PANTHER" id="PTHR38591:SF1">
    <property type="entry name" value="BLL1000 PROTEIN"/>
    <property type="match status" value="1"/>
</dbReference>
<feature type="domain" description="AttH" evidence="2">
    <location>
        <begin position="54"/>
        <end position="214"/>
    </location>
</feature>
<evidence type="ECO:0000256" key="1">
    <source>
        <dbReference type="SAM" id="SignalP"/>
    </source>
</evidence>
<dbReference type="PATRIC" id="fig|1675527.3.peg.1519"/>
<feature type="chain" id="PRO_5005318122" evidence="1">
    <location>
        <begin position="19"/>
        <end position="340"/>
    </location>
</feature>
<feature type="signal peptide" evidence="1">
    <location>
        <begin position="1"/>
        <end position="18"/>
    </location>
</feature>
<evidence type="ECO:0000313" key="3">
    <source>
        <dbReference type="EMBL" id="KMW56479.1"/>
    </source>
</evidence>
<sequence>MSVRALIFMILFAPSALAQGFAGLGSEAEGYLLPNPDTRFEFPRDHGPHPGFRVEWWYLTANLTGTDGRDYGLQWTLFRSALSPDDRPAPIWMGHAAVTTPDAHFATERFARGGTGQAGVTAAPFEAWIDEWQMTGIDRGQLRASGPDFAYELTFAADAPFVPQGAAGYSVKAETGQASHYYSQPFYDVSGVLQLPGGAVDVSGQAWLDREWSSQLLSADQSGWDWLSLHLDTGEKLMGFRLRSDLGSAYSTGTWIEPDGTPGPLAPGAFVAKPLRFHRVAGREIPVEWRVEVPEHAVDVTVTALNPDSWMDLSVAYWEGPVRVTGTHSGRGYLEMTGYE</sequence>
<accession>A0A0J9E3R3</accession>
<evidence type="ECO:0000313" key="4">
    <source>
        <dbReference type="Proteomes" id="UP000037178"/>
    </source>
</evidence>
<dbReference type="OrthoDB" id="9770826at2"/>
<dbReference type="InterPro" id="IPR023374">
    <property type="entry name" value="AttH-like_dom_sf"/>
</dbReference>
<dbReference type="Pfam" id="PF07143">
    <property type="entry name" value="CrtC"/>
    <property type="match status" value="1"/>
</dbReference>
<dbReference type="AlphaFoldDB" id="A0A0J9E3R3"/>
<dbReference type="Gene3D" id="2.40.370.10">
    <property type="entry name" value="AttH-like domain"/>
    <property type="match status" value="2"/>
</dbReference>
<proteinExistence type="predicted"/>